<comment type="caution">
    <text evidence="2">The sequence shown here is derived from an EMBL/GenBank/DDBJ whole genome shotgun (WGS) entry which is preliminary data.</text>
</comment>
<accession>A0ABY2NEV1</accession>
<gene>
    <name evidence="2" type="ORF">EHQ90_00300</name>
</gene>
<keyword evidence="3" id="KW-1185">Reference proteome</keyword>
<reference evidence="3" key="1">
    <citation type="journal article" date="2019" name="PLoS Negl. Trop. Dis.">
        <title>Revisiting the worldwide diversity of Leptospira species in the environment.</title>
        <authorList>
            <person name="Vincent A.T."/>
            <person name="Schiettekatte O."/>
            <person name="Bourhy P."/>
            <person name="Veyrier F.J."/>
            <person name="Picardeau M."/>
        </authorList>
    </citation>
    <scope>NUCLEOTIDE SEQUENCE [LARGE SCALE GENOMIC DNA]</scope>
    <source>
        <strain evidence="3">201702407</strain>
    </source>
</reference>
<dbReference type="Gene3D" id="2.60.40.10">
    <property type="entry name" value="Immunoglobulins"/>
    <property type="match status" value="2"/>
</dbReference>
<dbReference type="EMBL" id="RQGT01000002">
    <property type="protein sequence ID" value="TGM22879.1"/>
    <property type="molecule type" value="Genomic_DNA"/>
</dbReference>
<evidence type="ECO:0000256" key="1">
    <source>
        <dbReference type="SAM" id="SignalP"/>
    </source>
</evidence>
<feature type="signal peptide" evidence="1">
    <location>
        <begin position="1"/>
        <end position="22"/>
    </location>
</feature>
<name>A0ABY2NEV1_9LEPT</name>
<protein>
    <submittedName>
        <fullName evidence="2">Cell adhesion protein</fullName>
    </submittedName>
</protein>
<dbReference type="RefSeq" id="WP_135683513.1">
    <property type="nucleotide sequence ID" value="NZ_RQEQ01000057.1"/>
</dbReference>
<dbReference type="Proteomes" id="UP000297422">
    <property type="component" value="Unassembled WGS sequence"/>
</dbReference>
<evidence type="ECO:0000313" key="3">
    <source>
        <dbReference type="Proteomes" id="UP000297422"/>
    </source>
</evidence>
<feature type="chain" id="PRO_5047468451" evidence="1">
    <location>
        <begin position="23"/>
        <end position="354"/>
    </location>
</feature>
<proteinExistence type="predicted"/>
<dbReference type="InterPro" id="IPR013783">
    <property type="entry name" value="Ig-like_fold"/>
</dbReference>
<sequence>MTQEFRTKAKTILMLITLFVFARCNQNSQNGDLVIPLLSLESQVGNTNGIETDTSVSESNVDSPVQSEMILNSAVDQNSSSGDGTDLVPTGITHFYTLPVGQSFLEGVFVMNYGNVLAKGNTASQLGYKVDFLLSKNQEPVVGTPIHLGSLSLTKDLPAGQGEYQLEKLRIPRDLTAGSYDLCAIVDPEGVILESNENNNRFCVTMQITVPSSQLPDLVIPRASIYPSGMKCRAGKPMLFVTAEVKNIGKAASPNLLHVGLLNALDTKGAVWGEGNGVWGNGIGLEAIQPGQTVTVTFPIYYLEKDPLFMEGSHTFDLRVNRGNWIQESDIKNNGYKKSLEITIPEGYCQNHPG</sequence>
<organism evidence="2 3">
    <name type="scientific">Leptospira stimsonii</name>
    <dbReference type="NCBI Taxonomy" id="2202203"/>
    <lineage>
        <taxon>Bacteria</taxon>
        <taxon>Pseudomonadati</taxon>
        <taxon>Spirochaetota</taxon>
        <taxon>Spirochaetia</taxon>
        <taxon>Leptospirales</taxon>
        <taxon>Leptospiraceae</taxon>
        <taxon>Leptospira</taxon>
    </lineage>
</organism>
<keyword evidence="1" id="KW-0732">Signal</keyword>
<evidence type="ECO:0000313" key="2">
    <source>
        <dbReference type="EMBL" id="TGM22879.1"/>
    </source>
</evidence>